<dbReference type="Pfam" id="PF12430">
    <property type="entry name" value="ABA_GPCR"/>
    <property type="match status" value="1"/>
</dbReference>
<evidence type="ECO:0000259" key="6">
    <source>
        <dbReference type="Pfam" id="PF12430"/>
    </source>
</evidence>
<dbReference type="Pfam" id="PF12537">
    <property type="entry name" value="GPHR_N"/>
    <property type="match status" value="1"/>
</dbReference>
<dbReference type="AlphaFoldDB" id="A0A9P8SZZ0"/>
<dbReference type="Proteomes" id="UP000769157">
    <property type="component" value="Unassembled WGS sequence"/>
</dbReference>
<evidence type="ECO:0000313" key="9">
    <source>
        <dbReference type="Proteomes" id="UP000769157"/>
    </source>
</evidence>
<comment type="subcellular location">
    <subcellularLocation>
        <location evidence="1">Membrane</location>
        <topology evidence="1">Multi-pass membrane protein</topology>
    </subcellularLocation>
</comment>
<keyword evidence="2 5" id="KW-0812">Transmembrane</keyword>
<dbReference type="InterPro" id="IPR015672">
    <property type="entry name" value="GPHR/GTG"/>
</dbReference>
<keyword evidence="9" id="KW-1185">Reference proteome</keyword>
<feature type="transmembrane region" description="Helical" evidence="5">
    <location>
        <begin position="325"/>
        <end position="346"/>
    </location>
</feature>
<feature type="domain" description="Golgi pH regulator conserved" evidence="7">
    <location>
        <begin position="205"/>
        <end position="270"/>
    </location>
</feature>
<comment type="caution">
    <text evidence="8">The sequence shown here is derived from an EMBL/GenBank/DDBJ whole genome shotgun (WGS) entry which is preliminary data.</text>
</comment>
<evidence type="ECO:0000313" key="8">
    <source>
        <dbReference type="EMBL" id="KAH3661188.1"/>
    </source>
</evidence>
<protein>
    <recommendedName>
        <fullName evidence="10">Abscisic acid G-protein coupled receptor-like domain-containing protein</fullName>
    </recommendedName>
</protein>
<dbReference type="EMBL" id="JAEUBE010000487">
    <property type="protein sequence ID" value="KAH3661188.1"/>
    <property type="molecule type" value="Genomic_DNA"/>
</dbReference>
<feature type="transmembrane region" description="Helical" evidence="5">
    <location>
        <begin position="172"/>
        <end position="193"/>
    </location>
</feature>
<feature type="domain" description="Abscisic acid G-protein coupled receptor-like" evidence="6">
    <location>
        <begin position="309"/>
        <end position="493"/>
    </location>
</feature>
<reference evidence="8" key="1">
    <citation type="journal article" date="2021" name="Open Biol.">
        <title>Shared evolutionary footprints suggest mitochondrial oxidative damage underlies multiple complex I losses in fungi.</title>
        <authorList>
            <person name="Schikora-Tamarit M.A."/>
            <person name="Marcet-Houben M."/>
            <person name="Nosek J."/>
            <person name="Gabaldon T."/>
        </authorList>
    </citation>
    <scope>NUCLEOTIDE SEQUENCE</scope>
    <source>
        <strain evidence="8">CBS6075</strain>
    </source>
</reference>
<dbReference type="GeneID" id="70238559"/>
<evidence type="ECO:0008006" key="10">
    <source>
        <dbReference type="Google" id="ProtNLM"/>
    </source>
</evidence>
<feature type="transmembrane region" description="Helical" evidence="5">
    <location>
        <begin position="389"/>
        <end position="409"/>
    </location>
</feature>
<evidence type="ECO:0000256" key="1">
    <source>
        <dbReference type="ARBA" id="ARBA00004141"/>
    </source>
</evidence>
<accession>A0A9P8SZZ0</accession>
<dbReference type="GO" id="GO:0016020">
    <property type="term" value="C:membrane"/>
    <property type="evidence" value="ECO:0007669"/>
    <property type="project" value="UniProtKB-SubCell"/>
</dbReference>
<dbReference type="PANTHER" id="PTHR15948:SF0">
    <property type="entry name" value="GOLGI PH REGULATOR A-RELATED"/>
    <property type="match status" value="1"/>
</dbReference>
<gene>
    <name evidence="8" type="ORF">OGAPHI_006595</name>
</gene>
<feature type="transmembrane region" description="Helical" evidence="5">
    <location>
        <begin position="430"/>
        <end position="452"/>
    </location>
</feature>
<evidence type="ECO:0000256" key="4">
    <source>
        <dbReference type="ARBA" id="ARBA00023136"/>
    </source>
</evidence>
<dbReference type="OrthoDB" id="3991519at2759"/>
<proteinExistence type="predicted"/>
<name>A0A9P8SZZ0_9ASCO</name>
<dbReference type="InterPro" id="IPR022535">
    <property type="entry name" value="Golgi_pH-regulator_cons_dom"/>
</dbReference>
<feature type="transmembrane region" description="Helical" evidence="5">
    <location>
        <begin position="213"/>
        <end position="238"/>
    </location>
</feature>
<evidence type="ECO:0000256" key="3">
    <source>
        <dbReference type="ARBA" id="ARBA00022989"/>
    </source>
</evidence>
<dbReference type="InterPro" id="IPR025969">
    <property type="entry name" value="ABA_GPCR_dom"/>
</dbReference>
<evidence type="ECO:0000256" key="2">
    <source>
        <dbReference type="ARBA" id="ARBA00022692"/>
    </source>
</evidence>
<feature type="transmembrane region" description="Helical" evidence="5">
    <location>
        <begin position="472"/>
        <end position="491"/>
    </location>
</feature>
<evidence type="ECO:0000256" key="5">
    <source>
        <dbReference type="SAM" id="Phobius"/>
    </source>
</evidence>
<dbReference type="PANTHER" id="PTHR15948">
    <property type="entry name" value="G-PROTEIN COUPLED RECEPTOR 89-RELATED"/>
    <property type="match status" value="1"/>
</dbReference>
<sequence>MWKETLGVFPLAVAHVVNYQISERLIYRLALPYICATTGLFQSSQSIQDGLSRDLAKILQKPVVLGSHPLDTTLKPLLGDKVETSMDLVLKRTTRVLFNVSVSFSLQIIDLVLFEIVKFGNSVSRSMDWAFTLMVLVFLLTYLIPSLMLFMTTFKLPLLARLTNLISVRNRGIVFVLIFVCWVVIFRAFNVLATSATQAAEYSQFFSSSLMELTLLGVACLATLNGMGSISSLFYLLLKKHRVVKKTGIARSVETLHTTDALLTTRTEQLEQEPSNSDLKNELKALNQIKRELLQDIAGLVSNYKSQQFATTIQGQVSKVGKLGFALYCLYKIINIMFIKLPVIYLEQFELKAAKPDTQTADTLSVTIAKLIARFYNTTYDTDRLATNVSFVFSIFLFFCSFQSVVITFHKFGKLLPFKSQSSSLTRSWFFFDLVVCELTGVYLLSTTFLLHTQLLSTELPDFDHDTSFVDVWFDKCFGLGCVVSGVGLVVSEQIEKFYRDDDYLDASVYDEEALLENRGKLS</sequence>
<keyword evidence="4 5" id="KW-0472">Membrane</keyword>
<organism evidence="8 9">
    <name type="scientific">Ogataea philodendri</name>
    <dbReference type="NCBI Taxonomy" id="1378263"/>
    <lineage>
        <taxon>Eukaryota</taxon>
        <taxon>Fungi</taxon>
        <taxon>Dikarya</taxon>
        <taxon>Ascomycota</taxon>
        <taxon>Saccharomycotina</taxon>
        <taxon>Pichiomycetes</taxon>
        <taxon>Pichiales</taxon>
        <taxon>Pichiaceae</taxon>
        <taxon>Ogataea</taxon>
    </lineage>
</organism>
<feature type="transmembrane region" description="Helical" evidence="5">
    <location>
        <begin position="129"/>
        <end position="151"/>
    </location>
</feature>
<reference evidence="8" key="2">
    <citation type="submission" date="2021-01" db="EMBL/GenBank/DDBJ databases">
        <authorList>
            <person name="Schikora-Tamarit M.A."/>
        </authorList>
    </citation>
    <scope>NUCLEOTIDE SEQUENCE</scope>
    <source>
        <strain evidence="8">CBS6075</strain>
    </source>
</reference>
<evidence type="ECO:0000259" key="7">
    <source>
        <dbReference type="Pfam" id="PF12537"/>
    </source>
</evidence>
<dbReference type="RefSeq" id="XP_046058312.1">
    <property type="nucleotide sequence ID" value="XM_046207898.1"/>
</dbReference>
<keyword evidence="3 5" id="KW-1133">Transmembrane helix</keyword>
<feature type="transmembrane region" description="Helical" evidence="5">
    <location>
        <begin position="96"/>
        <end position="117"/>
    </location>
</feature>